<dbReference type="InterPro" id="IPR006076">
    <property type="entry name" value="FAD-dep_OxRdtase"/>
</dbReference>
<dbReference type="SUPFAM" id="SSF51905">
    <property type="entry name" value="FAD/NAD(P)-binding domain"/>
    <property type="match status" value="1"/>
</dbReference>
<dbReference type="RefSeq" id="WP_147804682.1">
    <property type="nucleotide sequence ID" value="NZ_CP144914.1"/>
</dbReference>
<evidence type="ECO:0000259" key="1">
    <source>
        <dbReference type="Pfam" id="PF01266"/>
    </source>
</evidence>
<dbReference type="KEGG" id="ahal:FTX54_010880"/>
<protein>
    <submittedName>
        <fullName evidence="2">NAD(P)/FAD-dependent oxidoreductase</fullName>
    </submittedName>
</protein>
<dbReference type="Gene3D" id="3.50.50.60">
    <property type="entry name" value="FAD/NAD(P)-binding domain"/>
    <property type="match status" value="1"/>
</dbReference>
<dbReference type="InterPro" id="IPR052745">
    <property type="entry name" value="G3P_Oxidase/Oxidoreductase"/>
</dbReference>
<feature type="domain" description="FAD dependent oxidoreductase" evidence="1">
    <location>
        <begin position="3"/>
        <end position="356"/>
    </location>
</feature>
<dbReference type="Gene3D" id="3.30.9.10">
    <property type="entry name" value="D-Amino Acid Oxidase, subunit A, domain 2"/>
    <property type="match status" value="1"/>
</dbReference>
<dbReference type="AlphaFoldDB" id="A0A5C7F4S9"/>
<dbReference type="SUPFAM" id="SSF54373">
    <property type="entry name" value="FAD-linked reductases, C-terminal domain"/>
    <property type="match status" value="1"/>
</dbReference>
<dbReference type="OrthoDB" id="9801699at2"/>
<dbReference type="Pfam" id="PF01266">
    <property type="entry name" value="DAO"/>
    <property type="match status" value="1"/>
</dbReference>
<dbReference type="EMBL" id="CP144914">
    <property type="protein sequence ID" value="WWD78927.1"/>
    <property type="molecule type" value="Genomic_DNA"/>
</dbReference>
<reference evidence="2 3" key="1">
    <citation type="submission" date="2024-01" db="EMBL/GenBank/DDBJ databases">
        <title>Complete Genome Sequence of Alkalicoccus halolimnae BZ-SZ-XJ29T, a Moderately Halophilic Bacterium Isolated from a Salt Lake.</title>
        <authorList>
            <person name="Zhao B."/>
        </authorList>
    </citation>
    <scope>NUCLEOTIDE SEQUENCE [LARGE SCALE GENOMIC DNA]</scope>
    <source>
        <strain evidence="2 3">BZ-SZ-XJ29</strain>
    </source>
</reference>
<name>A0A5C7F4S9_9BACI</name>
<evidence type="ECO:0000313" key="2">
    <source>
        <dbReference type="EMBL" id="WWD78927.1"/>
    </source>
</evidence>
<evidence type="ECO:0000313" key="3">
    <source>
        <dbReference type="Proteomes" id="UP000321816"/>
    </source>
</evidence>
<sequence>MYDFLIIGGGVVGTFIARELSHYEGKTLLLEKESDLSQVQTTHNSALVHPPAMIPPEKGELKSRLARQGNEIYQTVAAKFDVPVNKGGAFLIAKNEAEIETLLEIEKAARERGIDEVRYLSKEELLAKEPNLNDEIAAGLEMPSGMSADTSVLTKKIAANAVKNGAEIVTGEKVRSIEFADDVFTVKTESGKSYQSRYVLNAAGAHNETIARMIEEDPPYRMRPHRGEYMVLDASEKNFMRHIIYPLPSKKGKGILIIPQPDGTTRLGPTSTYQESVDDTPLTEEGAQEIRSEIASLAKNVPFDKVYREYSGVRSSINQDDFYIRASKEYPSFIHVAGIDSPGVTSSPAIAKYVVEEIIIPQEPLQKKGNVYLYDTE</sequence>
<dbReference type="PANTHER" id="PTHR42720">
    <property type="entry name" value="GLYCEROL-3-PHOSPHATE DEHYDROGENASE"/>
    <property type="match status" value="1"/>
</dbReference>
<gene>
    <name evidence="2" type="ORF">FTX54_010880</name>
</gene>
<proteinExistence type="predicted"/>
<accession>A0A5C7F4S9</accession>
<dbReference type="Proteomes" id="UP000321816">
    <property type="component" value="Chromosome"/>
</dbReference>
<organism evidence="2 3">
    <name type="scientific">Alkalicoccus halolimnae</name>
    <dbReference type="NCBI Taxonomy" id="1667239"/>
    <lineage>
        <taxon>Bacteria</taxon>
        <taxon>Bacillati</taxon>
        <taxon>Bacillota</taxon>
        <taxon>Bacilli</taxon>
        <taxon>Bacillales</taxon>
        <taxon>Bacillaceae</taxon>
        <taxon>Alkalicoccus</taxon>
    </lineage>
</organism>
<dbReference type="PANTHER" id="PTHR42720:SF1">
    <property type="entry name" value="GLYCEROL 3-PHOSPHATE OXIDASE"/>
    <property type="match status" value="1"/>
</dbReference>
<keyword evidence="3" id="KW-1185">Reference proteome</keyword>
<dbReference type="InterPro" id="IPR036188">
    <property type="entry name" value="FAD/NAD-bd_sf"/>
</dbReference>